<organism evidence="3 4">
    <name type="scientific">Xylaria flabelliformis</name>
    <dbReference type="NCBI Taxonomy" id="2512241"/>
    <lineage>
        <taxon>Eukaryota</taxon>
        <taxon>Fungi</taxon>
        <taxon>Dikarya</taxon>
        <taxon>Ascomycota</taxon>
        <taxon>Pezizomycotina</taxon>
        <taxon>Sordariomycetes</taxon>
        <taxon>Xylariomycetidae</taxon>
        <taxon>Xylariales</taxon>
        <taxon>Xylariaceae</taxon>
        <taxon>Xylaria</taxon>
    </lineage>
</organism>
<accession>A0A553HSX9</accession>
<dbReference type="Proteomes" id="UP000319160">
    <property type="component" value="Unassembled WGS sequence"/>
</dbReference>
<protein>
    <recommendedName>
        <fullName evidence="2">C2H2-type domain-containing protein</fullName>
    </recommendedName>
</protein>
<proteinExistence type="predicted"/>
<evidence type="ECO:0000313" key="3">
    <source>
        <dbReference type="EMBL" id="TRX91053.1"/>
    </source>
</evidence>
<keyword evidence="1" id="KW-0862">Zinc</keyword>
<keyword evidence="1" id="KW-0479">Metal-binding</keyword>
<keyword evidence="1" id="KW-0863">Zinc-finger</keyword>
<dbReference type="EMBL" id="VFLP01000049">
    <property type="protein sequence ID" value="TRX91053.1"/>
    <property type="molecule type" value="Genomic_DNA"/>
</dbReference>
<dbReference type="GO" id="GO:0008270">
    <property type="term" value="F:zinc ion binding"/>
    <property type="evidence" value="ECO:0007669"/>
    <property type="project" value="UniProtKB-KW"/>
</dbReference>
<dbReference type="PROSITE" id="PS00028">
    <property type="entry name" value="ZINC_FINGER_C2H2_1"/>
    <property type="match status" value="1"/>
</dbReference>
<evidence type="ECO:0000259" key="2">
    <source>
        <dbReference type="PROSITE" id="PS50157"/>
    </source>
</evidence>
<gene>
    <name evidence="3" type="ORF">FHL15_008035</name>
</gene>
<dbReference type="PROSITE" id="PS50157">
    <property type="entry name" value="ZINC_FINGER_C2H2_2"/>
    <property type="match status" value="1"/>
</dbReference>
<evidence type="ECO:0000256" key="1">
    <source>
        <dbReference type="PROSITE-ProRule" id="PRU00042"/>
    </source>
</evidence>
<dbReference type="AlphaFoldDB" id="A0A553HSX9"/>
<dbReference type="InterPro" id="IPR013087">
    <property type="entry name" value="Znf_C2H2_type"/>
</dbReference>
<keyword evidence="4" id="KW-1185">Reference proteome</keyword>
<comment type="caution">
    <text evidence="3">The sequence shown here is derived from an EMBL/GenBank/DDBJ whole genome shotgun (WGS) entry which is preliminary data.</text>
</comment>
<feature type="domain" description="C2H2-type" evidence="2">
    <location>
        <begin position="93"/>
        <end position="117"/>
    </location>
</feature>
<sequence length="153" mass="17241">MHSTGVYRHKTLAIPMQSTSPCLHFQQREQIIGFVTPAASQILQQLRFETRPSLLLDFVVALEWIPHKGETLECIADKELLEQLCESNAAGAFTCPYCDRSYQTFSGVRTHFPQHNGPLFLCAVPKCRANVGELADLKDLDIVLRNSVLLAKW</sequence>
<reference evidence="4" key="1">
    <citation type="submission" date="2019-06" db="EMBL/GenBank/DDBJ databases">
        <title>Draft genome sequence of the griseofulvin-producing fungus Xylaria cubensis strain G536.</title>
        <authorList>
            <person name="Mead M.E."/>
            <person name="Raja H.A."/>
            <person name="Steenwyk J.L."/>
            <person name="Knowles S.L."/>
            <person name="Oberlies N.H."/>
            <person name="Rokas A."/>
        </authorList>
    </citation>
    <scope>NUCLEOTIDE SEQUENCE [LARGE SCALE GENOMIC DNA]</scope>
    <source>
        <strain evidence="4">G536</strain>
    </source>
</reference>
<name>A0A553HSX9_9PEZI</name>
<evidence type="ECO:0000313" key="4">
    <source>
        <dbReference type="Proteomes" id="UP000319160"/>
    </source>
</evidence>